<comment type="caution">
    <text evidence="1">The sequence shown here is derived from an EMBL/GenBank/DDBJ whole genome shotgun (WGS) entry which is preliminary data.</text>
</comment>
<organism evidence="1 2">
    <name type="scientific">Pseudoxanthomonas putridarboris</name>
    <dbReference type="NCBI Taxonomy" id="752605"/>
    <lineage>
        <taxon>Bacteria</taxon>
        <taxon>Pseudomonadati</taxon>
        <taxon>Pseudomonadota</taxon>
        <taxon>Gammaproteobacteria</taxon>
        <taxon>Lysobacterales</taxon>
        <taxon>Lysobacteraceae</taxon>
        <taxon>Pseudoxanthomonas</taxon>
    </lineage>
</organism>
<accession>A0ABU9IZN2</accession>
<gene>
    <name evidence="1" type="ORF">AAD027_07355</name>
</gene>
<dbReference type="EMBL" id="JBBWWT010000002">
    <property type="protein sequence ID" value="MEL1264185.1"/>
    <property type="molecule type" value="Genomic_DNA"/>
</dbReference>
<evidence type="ECO:0000313" key="2">
    <source>
        <dbReference type="Proteomes" id="UP001459204"/>
    </source>
</evidence>
<sequence length="163" mass="17950">MTPTGTLHDALRTALPVIVDTFHEPWWIIGSAAMALSGVPGVVPHDIDVLCSVRDADALRATWSRHLDAGYTPRDEARFRSRFACFIHLPMPLEAMGGLEVMTGAGWRPVRVAAATHVRIAGTEVPMPTLDEQRRILHLFGRDKDLAKAVMLDHFTKDAPHVA</sequence>
<dbReference type="RefSeq" id="WP_341725357.1">
    <property type="nucleotide sequence ID" value="NZ_JBBWWT010000002.1"/>
</dbReference>
<protein>
    <recommendedName>
        <fullName evidence="3">Nucleotidyltransferase family protein</fullName>
    </recommendedName>
</protein>
<dbReference type="InterPro" id="IPR043519">
    <property type="entry name" value="NT_sf"/>
</dbReference>
<dbReference type="SUPFAM" id="SSF81301">
    <property type="entry name" value="Nucleotidyltransferase"/>
    <property type="match status" value="1"/>
</dbReference>
<dbReference type="Proteomes" id="UP001459204">
    <property type="component" value="Unassembled WGS sequence"/>
</dbReference>
<proteinExistence type="predicted"/>
<evidence type="ECO:0000313" key="1">
    <source>
        <dbReference type="EMBL" id="MEL1264185.1"/>
    </source>
</evidence>
<reference evidence="1 2" key="1">
    <citation type="submission" date="2024-04" db="EMBL/GenBank/DDBJ databases">
        <title>Draft genome sequence of Pseudoxanthomonas putridarboris WD12.</title>
        <authorList>
            <person name="Oh J."/>
        </authorList>
    </citation>
    <scope>NUCLEOTIDE SEQUENCE [LARGE SCALE GENOMIC DNA]</scope>
    <source>
        <strain evidence="1 2">WD12</strain>
    </source>
</reference>
<dbReference type="Gene3D" id="3.30.460.40">
    <property type="match status" value="1"/>
</dbReference>
<keyword evidence="2" id="KW-1185">Reference proteome</keyword>
<evidence type="ECO:0008006" key="3">
    <source>
        <dbReference type="Google" id="ProtNLM"/>
    </source>
</evidence>
<name>A0ABU9IZN2_9GAMM</name>